<evidence type="ECO:0000256" key="2">
    <source>
        <dbReference type="ARBA" id="ARBA00022490"/>
    </source>
</evidence>
<keyword evidence="5" id="KW-0862">Zinc</keyword>
<keyword evidence="4 7" id="KW-0863">Zinc-finger</keyword>
<evidence type="ECO:0000256" key="6">
    <source>
        <dbReference type="ARBA" id="ARBA00023125"/>
    </source>
</evidence>
<evidence type="ECO:0000256" key="5">
    <source>
        <dbReference type="ARBA" id="ARBA00022833"/>
    </source>
</evidence>
<proteinExistence type="predicted"/>
<keyword evidence="2" id="KW-0963">Cytoplasm</keyword>
<comment type="subcellular location">
    <subcellularLocation>
        <location evidence="1">Cytoplasm</location>
    </subcellularLocation>
</comment>
<evidence type="ECO:0000256" key="7">
    <source>
        <dbReference type="PROSITE-ProRule" id="PRU00509"/>
    </source>
</evidence>
<accession>A0A3P8VL13</accession>
<dbReference type="GO" id="GO:0008327">
    <property type="term" value="F:methyl-CpG binding"/>
    <property type="evidence" value="ECO:0007669"/>
    <property type="project" value="TreeGrafter"/>
</dbReference>
<dbReference type="InterPro" id="IPR040388">
    <property type="entry name" value="CXXC4/CXXC5"/>
</dbReference>
<evidence type="ECO:0000313" key="10">
    <source>
        <dbReference type="Ensembl" id="ENSCSEP00000015052.1"/>
    </source>
</evidence>
<dbReference type="GO" id="GO:0008270">
    <property type="term" value="F:zinc ion binding"/>
    <property type="evidence" value="ECO:0007669"/>
    <property type="project" value="UniProtKB-KW"/>
</dbReference>
<feature type="chain" id="PRO_5018099480" description="CXXC-type domain-containing protein" evidence="8">
    <location>
        <begin position="16"/>
        <end position="163"/>
    </location>
</feature>
<dbReference type="GO" id="GO:0005634">
    <property type="term" value="C:nucleus"/>
    <property type="evidence" value="ECO:0007669"/>
    <property type="project" value="TreeGrafter"/>
</dbReference>
<protein>
    <recommendedName>
        <fullName evidence="9">CXXC-type domain-containing protein</fullName>
    </recommendedName>
</protein>
<keyword evidence="11" id="KW-1185">Reference proteome</keyword>
<reference evidence="10" key="3">
    <citation type="submission" date="2025-09" db="UniProtKB">
        <authorList>
            <consortium name="Ensembl"/>
        </authorList>
    </citation>
    <scope>IDENTIFICATION</scope>
</reference>
<dbReference type="PANTHER" id="PTHR13419">
    <property type="entry name" value="ZINC FINGER-CONTAINING"/>
    <property type="match status" value="1"/>
</dbReference>
<dbReference type="PROSITE" id="PS51058">
    <property type="entry name" value="ZF_CXXC"/>
    <property type="match status" value="1"/>
</dbReference>
<evidence type="ECO:0000256" key="3">
    <source>
        <dbReference type="ARBA" id="ARBA00022723"/>
    </source>
</evidence>
<feature type="signal peptide" evidence="8">
    <location>
        <begin position="1"/>
        <end position="15"/>
    </location>
</feature>
<dbReference type="STRING" id="244447.ENSCSEP00000015052"/>
<keyword evidence="3" id="KW-0479">Metal-binding</keyword>
<keyword evidence="6" id="KW-0238">DNA-binding</keyword>
<dbReference type="AlphaFoldDB" id="A0A3P8VL13"/>
<dbReference type="InParanoid" id="A0A3P8VL13"/>
<reference evidence="10" key="2">
    <citation type="submission" date="2025-08" db="UniProtKB">
        <authorList>
            <consortium name="Ensembl"/>
        </authorList>
    </citation>
    <scope>IDENTIFICATION</scope>
</reference>
<sequence>MVYFWCVCLISSGECLKLSVIMFKPRGMSGQPLEDIYEFPMDPEEVQSVHLHRKSLETTSPLSKYIESEHQQAGLYSLPDLNCPLDSSTDLQKKRRSKCRKCPPCLRKQNCGSCTNCQNRRTGKQICKMRKCDELKRKRNEYEEREVWIYFTCPILVKVVTYR</sequence>
<keyword evidence="8" id="KW-0732">Signal</keyword>
<name>A0A3P8VL13_CYNSE</name>
<feature type="domain" description="CXXC-type" evidence="9">
    <location>
        <begin position="92"/>
        <end position="133"/>
    </location>
</feature>
<dbReference type="Proteomes" id="UP000265120">
    <property type="component" value="Chromosome Z"/>
</dbReference>
<evidence type="ECO:0000313" key="11">
    <source>
        <dbReference type="Proteomes" id="UP000265120"/>
    </source>
</evidence>
<evidence type="ECO:0000256" key="1">
    <source>
        <dbReference type="ARBA" id="ARBA00004496"/>
    </source>
</evidence>
<dbReference type="InterPro" id="IPR002857">
    <property type="entry name" value="Znf_CXXC"/>
</dbReference>
<evidence type="ECO:0000256" key="8">
    <source>
        <dbReference type="SAM" id="SignalP"/>
    </source>
</evidence>
<dbReference type="PANTHER" id="PTHR13419:SF0">
    <property type="entry name" value="CXXC-TYPE DOMAIN-CONTAINING PROTEIN"/>
    <property type="match status" value="1"/>
</dbReference>
<dbReference type="GO" id="GO:0005737">
    <property type="term" value="C:cytoplasm"/>
    <property type="evidence" value="ECO:0007669"/>
    <property type="project" value="UniProtKB-SubCell"/>
</dbReference>
<dbReference type="GeneTree" id="ENSGT00940000174952"/>
<dbReference type="Ensembl" id="ENSCSET00000015232.1">
    <property type="protein sequence ID" value="ENSCSEP00000015052.1"/>
    <property type="gene ID" value="ENSCSEG00000009679.1"/>
</dbReference>
<reference evidence="10 11" key="1">
    <citation type="journal article" date="2014" name="Nat. Genet.">
        <title>Whole-genome sequence of a flatfish provides insights into ZW sex chromosome evolution and adaptation to a benthic lifestyle.</title>
        <authorList>
            <person name="Chen S."/>
            <person name="Zhang G."/>
            <person name="Shao C."/>
            <person name="Huang Q."/>
            <person name="Liu G."/>
            <person name="Zhang P."/>
            <person name="Song W."/>
            <person name="An N."/>
            <person name="Chalopin D."/>
            <person name="Volff J.N."/>
            <person name="Hong Y."/>
            <person name="Li Q."/>
            <person name="Sha Z."/>
            <person name="Zhou H."/>
            <person name="Xie M."/>
            <person name="Yu Q."/>
            <person name="Liu Y."/>
            <person name="Xiang H."/>
            <person name="Wang N."/>
            <person name="Wu K."/>
            <person name="Yang C."/>
            <person name="Zhou Q."/>
            <person name="Liao X."/>
            <person name="Yang L."/>
            <person name="Hu Q."/>
            <person name="Zhang J."/>
            <person name="Meng L."/>
            <person name="Jin L."/>
            <person name="Tian Y."/>
            <person name="Lian J."/>
            <person name="Yang J."/>
            <person name="Miao G."/>
            <person name="Liu S."/>
            <person name="Liang Z."/>
            <person name="Yan F."/>
            <person name="Li Y."/>
            <person name="Sun B."/>
            <person name="Zhang H."/>
            <person name="Zhang J."/>
            <person name="Zhu Y."/>
            <person name="Du M."/>
            <person name="Zhao Y."/>
            <person name="Schartl M."/>
            <person name="Tang Q."/>
            <person name="Wang J."/>
        </authorList>
    </citation>
    <scope>NUCLEOTIDE SEQUENCE</scope>
</reference>
<organism evidence="10 11">
    <name type="scientific">Cynoglossus semilaevis</name>
    <name type="common">Tongue sole</name>
    <dbReference type="NCBI Taxonomy" id="244447"/>
    <lineage>
        <taxon>Eukaryota</taxon>
        <taxon>Metazoa</taxon>
        <taxon>Chordata</taxon>
        <taxon>Craniata</taxon>
        <taxon>Vertebrata</taxon>
        <taxon>Euteleostomi</taxon>
        <taxon>Actinopterygii</taxon>
        <taxon>Neopterygii</taxon>
        <taxon>Teleostei</taxon>
        <taxon>Neoteleostei</taxon>
        <taxon>Acanthomorphata</taxon>
        <taxon>Carangaria</taxon>
        <taxon>Pleuronectiformes</taxon>
        <taxon>Pleuronectoidei</taxon>
        <taxon>Cynoglossidae</taxon>
        <taxon>Cynoglossinae</taxon>
        <taxon>Cynoglossus</taxon>
    </lineage>
</organism>
<dbReference type="OMA" id="QFFFCLP"/>
<evidence type="ECO:0000256" key="4">
    <source>
        <dbReference type="ARBA" id="ARBA00022771"/>
    </source>
</evidence>
<evidence type="ECO:0000259" key="9">
    <source>
        <dbReference type="PROSITE" id="PS51058"/>
    </source>
</evidence>